<dbReference type="PANTHER" id="PTHR23088:SF27">
    <property type="entry name" value="DEAMINATED GLUTATHIONE AMIDASE"/>
    <property type="match status" value="1"/>
</dbReference>
<feature type="domain" description="CN hydrolase" evidence="2">
    <location>
        <begin position="1"/>
        <end position="238"/>
    </location>
</feature>
<dbReference type="RefSeq" id="WP_063232389.1">
    <property type="nucleotide sequence ID" value="NZ_BCVO01000002.1"/>
</dbReference>
<dbReference type="InterPro" id="IPR003010">
    <property type="entry name" value="C-N_Hydrolase"/>
</dbReference>
<dbReference type="Proteomes" id="UP000214618">
    <property type="component" value="Chromosome"/>
</dbReference>
<dbReference type="EMBL" id="CP017704">
    <property type="protein sequence ID" value="ASS93777.1"/>
    <property type="molecule type" value="Genomic_DNA"/>
</dbReference>
<evidence type="ECO:0000259" key="2">
    <source>
        <dbReference type="PROSITE" id="PS50263"/>
    </source>
</evidence>
<name>A0A223EEU6_9BACI</name>
<accession>A0A223EEU6</accession>
<dbReference type="Pfam" id="PF00795">
    <property type="entry name" value="CN_hydrolase"/>
    <property type="match status" value="1"/>
</dbReference>
<reference evidence="3 4" key="1">
    <citation type="submission" date="2016-10" db="EMBL/GenBank/DDBJ databases">
        <title>The whole genome sequencing and assembly of Bacillus simplex DSM 1321 strain.</title>
        <authorList>
            <person name="Park M.-K."/>
            <person name="Lee Y.-J."/>
            <person name="Yi H."/>
            <person name="Bahn Y.-S."/>
            <person name="Kim J.F."/>
            <person name="Lee D.-W."/>
        </authorList>
    </citation>
    <scope>NUCLEOTIDE SEQUENCE [LARGE SCALE GENOMIC DNA]</scope>
    <source>
        <strain evidence="3 4">DSM 1321</strain>
    </source>
</reference>
<dbReference type="InterPro" id="IPR036526">
    <property type="entry name" value="C-N_Hydrolase_sf"/>
</dbReference>
<dbReference type="CDD" id="cd07583">
    <property type="entry name" value="nitrilase_5"/>
    <property type="match status" value="1"/>
</dbReference>
<sequence>MKIASIQLEIKDSESKNARIDRVESMIDGLKGQDLIVLPETWATGYFSFDRYIEESEELNGNFVQRFSSKAKEVNSYIFAGSFIEKNNGKYYNTSVLFSPDGTLIGTYRKMHLFRYGSKEGQILTRGNETTVVDTEFGKVGLSTCYDLRFPELYRAEVDLGAELLLVTSAWPHRRLEHWKLFNSVRALENQCFLISSNCVGNTNDVLLAGHSQVVDPWGIVVAAGGDEETIIKTEIDPSQISKIRDVFPNLKHRVLDRQEEFS</sequence>
<dbReference type="OrthoDB" id="9811121at2"/>
<evidence type="ECO:0000313" key="4">
    <source>
        <dbReference type="Proteomes" id="UP000214618"/>
    </source>
</evidence>
<dbReference type="AlphaFoldDB" id="A0A223EEU6"/>
<evidence type="ECO:0000313" key="3">
    <source>
        <dbReference type="EMBL" id="ASS93777.1"/>
    </source>
</evidence>
<evidence type="ECO:0000256" key="1">
    <source>
        <dbReference type="ARBA" id="ARBA00010613"/>
    </source>
</evidence>
<protein>
    <submittedName>
        <fullName evidence="3">Carbon-nitrogen hydrolase</fullName>
    </submittedName>
</protein>
<keyword evidence="3" id="KW-0378">Hydrolase</keyword>
<organism evidence="3 4">
    <name type="scientific">Peribacillus simplex NBRC 15720 = DSM 1321</name>
    <dbReference type="NCBI Taxonomy" id="1349754"/>
    <lineage>
        <taxon>Bacteria</taxon>
        <taxon>Bacillati</taxon>
        <taxon>Bacillota</taxon>
        <taxon>Bacilli</taxon>
        <taxon>Bacillales</taxon>
        <taxon>Bacillaceae</taxon>
        <taxon>Peribacillus</taxon>
    </lineage>
</organism>
<dbReference type="PROSITE" id="PS50263">
    <property type="entry name" value="CN_HYDROLASE"/>
    <property type="match status" value="1"/>
</dbReference>
<dbReference type="PROSITE" id="PS01227">
    <property type="entry name" value="UPF0012"/>
    <property type="match status" value="1"/>
</dbReference>
<dbReference type="InterPro" id="IPR001110">
    <property type="entry name" value="UPF0012_CS"/>
</dbReference>
<dbReference type="PANTHER" id="PTHR23088">
    <property type="entry name" value="NITRILASE-RELATED"/>
    <property type="match status" value="1"/>
</dbReference>
<dbReference type="GeneID" id="56472519"/>
<dbReference type="GO" id="GO:0016787">
    <property type="term" value="F:hydrolase activity"/>
    <property type="evidence" value="ECO:0007669"/>
    <property type="project" value="UniProtKB-KW"/>
</dbReference>
<gene>
    <name evidence="3" type="ORF">BS1321_07210</name>
</gene>
<comment type="similarity">
    <text evidence="1">Belongs to the carbon-nitrogen hydrolase superfamily. NIT1/NIT2 family.</text>
</comment>
<dbReference type="SUPFAM" id="SSF56317">
    <property type="entry name" value="Carbon-nitrogen hydrolase"/>
    <property type="match status" value="1"/>
</dbReference>
<proteinExistence type="inferred from homology"/>
<dbReference type="Gene3D" id="3.60.110.10">
    <property type="entry name" value="Carbon-nitrogen hydrolase"/>
    <property type="match status" value="1"/>
</dbReference>